<dbReference type="PANTHER" id="PTHR30026:SF20">
    <property type="entry name" value="OUTER MEMBRANE PROTEIN TOLC"/>
    <property type="match status" value="1"/>
</dbReference>
<dbReference type="PANTHER" id="PTHR30026">
    <property type="entry name" value="OUTER MEMBRANE PROTEIN TOLC"/>
    <property type="match status" value="1"/>
</dbReference>
<accession>A0A5P2G6B5</accession>
<dbReference type="Gene3D" id="1.20.1600.10">
    <property type="entry name" value="Outer membrane efflux proteins (OEP)"/>
    <property type="match status" value="1"/>
</dbReference>
<keyword evidence="4" id="KW-1134">Transmembrane beta strand</keyword>
<dbReference type="GO" id="GO:0015288">
    <property type="term" value="F:porin activity"/>
    <property type="evidence" value="ECO:0007669"/>
    <property type="project" value="TreeGrafter"/>
</dbReference>
<dbReference type="GO" id="GO:0009279">
    <property type="term" value="C:cell outer membrane"/>
    <property type="evidence" value="ECO:0007669"/>
    <property type="project" value="UniProtKB-SubCell"/>
</dbReference>
<dbReference type="Pfam" id="PF02321">
    <property type="entry name" value="OEP"/>
    <property type="match status" value="2"/>
</dbReference>
<evidence type="ECO:0000256" key="5">
    <source>
        <dbReference type="ARBA" id="ARBA00022692"/>
    </source>
</evidence>
<reference evidence="10 11" key="1">
    <citation type="submission" date="2019-09" db="EMBL/GenBank/DDBJ databases">
        <title>Complete genome sequence of Arachidicoccus sp. B3-10 isolated from apple orchard soil.</title>
        <authorList>
            <person name="Kim H.S."/>
            <person name="Han K.-I."/>
            <person name="Suh M.K."/>
            <person name="Lee K.C."/>
            <person name="Eom M.K."/>
            <person name="Kim J.-S."/>
            <person name="Kang S.W."/>
            <person name="Sin Y."/>
            <person name="Lee J.-S."/>
        </authorList>
    </citation>
    <scope>NUCLEOTIDE SEQUENCE [LARGE SCALE GENOMIC DNA]</scope>
    <source>
        <strain evidence="10 11">B3-10</strain>
    </source>
</reference>
<dbReference type="GO" id="GO:0015562">
    <property type="term" value="F:efflux transmembrane transporter activity"/>
    <property type="evidence" value="ECO:0007669"/>
    <property type="project" value="InterPro"/>
</dbReference>
<keyword evidence="3" id="KW-0813">Transport</keyword>
<keyword evidence="6" id="KW-0472">Membrane</keyword>
<name>A0A5P2G6B5_9BACT</name>
<dbReference type="SUPFAM" id="SSF56954">
    <property type="entry name" value="Outer membrane efflux proteins (OEP)"/>
    <property type="match status" value="1"/>
</dbReference>
<sequence>MIKRLLLIFSLYVPIGLLAQQNDTWDLLRCVEYAMENNISVKQADVQARLQALQAKLSKANRIPSLAFSSSGGYQFGRSLNPTTYSYTNNSIFQQTYSLQSGITLFNWFSIKNTIKADQASADAAEVDINRAKNDVTLNIAAAYLQLLLSIEQINNAKNQIGLTTKQLQLTRKQVDAGGLPELSAAQFESQLATDSGTYYTNYVTMQQNKLQLMALLNLSADAPFEVSIPDVEKIKLIPIGELEPNALFETAVATQYQQKVDAFKIKAAGYAIKSAKAAMYPTLSLFGNIGSNFSNIYTNQVGATPYIDTIGSVNVQGNNYFVTTPYNIPIYKKPDYLKQIFNLNLNQSVGLTLNVPIFNYRQLRTNYERSKLNLKNAELTQALNKQTLQQNIYTAYTNAISGIKNFNANTKAADYASYAYDLSQKRYDIGMQSTSDYLIQQNNLYQAQVKKASSHYEYIFRLLVLEFYKNNQISLY</sequence>
<keyword evidence="11" id="KW-1185">Reference proteome</keyword>
<evidence type="ECO:0000313" key="10">
    <source>
        <dbReference type="EMBL" id="QES89320.1"/>
    </source>
</evidence>
<dbReference type="AlphaFoldDB" id="A0A5P2G6B5"/>
<dbReference type="KEGG" id="arac:E0W69_011810"/>
<dbReference type="GO" id="GO:1990281">
    <property type="term" value="C:efflux pump complex"/>
    <property type="evidence" value="ECO:0007669"/>
    <property type="project" value="TreeGrafter"/>
</dbReference>
<comment type="similarity">
    <text evidence="2">Belongs to the outer membrane factor (OMF) (TC 1.B.17) family.</text>
</comment>
<evidence type="ECO:0000256" key="1">
    <source>
        <dbReference type="ARBA" id="ARBA00004442"/>
    </source>
</evidence>
<comment type="subcellular location">
    <subcellularLocation>
        <location evidence="1">Cell outer membrane</location>
    </subcellularLocation>
</comment>
<evidence type="ECO:0000256" key="7">
    <source>
        <dbReference type="ARBA" id="ARBA00023237"/>
    </source>
</evidence>
<dbReference type="RefSeq" id="WP_131330265.1">
    <property type="nucleotide sequence ID" value="NZ_CP044016.1"/>
</dbReference>
<proteinExistence type="inferred from homology"/>
<evidence type="ECO:0000313" key="11">
    <source>
        <dbReference type="Proteomes" id="UP000292424"/>
    </source>
</evidence>
<dbReference type="Proteomes" id="UP000292424">
    <property type="component" value="Chromosome"/>
</dbReference>
<evidence type="ECO:0000256" key="8">
    <source>
        <dbReference type="SAM" id="Coils"/>
    </source>
</evidence>
<dbReference type="EMBL" id="CP044016">
    <property type="protein sequence ID" value="QES89320.1"/>
    <property type="molecule type" value="Genomic_DNA"/>
</dbReference>
<evidence type="ECO:0000256" key="9">
    <source>
        <dbReference type="SAM" id="SignalP"/>
    </source>
</evidence>
<keyword evidence="8" id="KW-0175">Coiled coil</keyword>
<feature type="chain" id="PRO_5024462387" evidence="9">
    <location>
        <begin position="20"/>
        <end position="477"/>
    </location>
</feature>
<gene>
    <name evidence="10" type="ORF">E0W69_011810</name>
</gene>
<keyword evidence="9" id="KW-0732">Signal</keyword>
<feature type="signal peptide" evidence="9">
    <location>
        <begin position="1"/>
        <end position="19"/>
    </location>
</feature>
<keyword evidence="7" id="KW-0998">Cell outer membrane</keyword>
<dbReference type="InterPro" id="IPR003423">
    <property type="entry name" value="OMP_efflux"/>
</dbReference>
<dbReference type="OrthoDB" id="9811587at2"/>
<dbReference type="InterPro" id="IPR051906">
    <property type="entry name" value="TolC-like"/>
</dbReference>
<feature type="coiled-coil region" evidence="8">
    <location>
        <begin position="361"/>
        <end position="390"/>
    </location>
</feature>
<keyword evidence="5" id="KW-0812">Transmembrane</keyword>
<organism evidence="10 11">
    <name type="scientific">Rhizosphaericola mali</name>
    <dbReference type="NCBI Taxonomy" id="2545455"/>
    <lineage>
        <taxon>Bacteria</taxon>
        <taxon>Pseudomonadati</taxon>
        <taxon>Bacteroidota</taxon>
        <taxon>Chitinophagia</taxon>
        <taxon>Chitinophagales</taxon>
        <taxon>Chitinophagaceae</taxon>
        <taxon>Rhizosphaericola</taxon>
    </lineage>
</organism>
<evidence type="ECO:0000256" key="3">
    <source>
        <dbReference type="ARBA" id="ARBA00022448"/>
    </source>
</evidence>
<evidence type="ECO:0000256" key="6">
    <source>
        <dbReference type="ARBA" id="ARBA00023136"/>
    </source>
</evidence>
<evidence type="ECO:0000256" key="4">
    <source>
        <dbReference type="ARBA" id="ARBA00022452"/>
    </source>
</evidence>
<evidence type="ECO:0000256" key="2">
    <source>
        <dbReference type="ARBA" id="ARBA00007613"/>
    </source>
</evidence>
<protein>
    <submittedName>
        <fullName evidence="10">TolC family protein</fullName>
    </submittedName>
</protein>